<comment type="caution">
    <text evidence="2">The sequence shown here is derived from an EMBL/GenBank/DDBJ whole genome shotgun (WGS) entry which is preliminary data.</text>
</comment>
<name>A0A397UGW8_9GLOM</name>
<organism evidence="2 3">
    <name type="scientific">Gigaspora rosea</name>
    <dbReference type="NCBI Taxonomy" id="44941"/>
    <lineage>
        <taxon>Eukaryota</taxon>
        <taxon>Fungi</taxon>
        <taxon>Fungi incertae sedis</taxon>
        <taxon>Mucoromycota</taxon>
        <taxon>Glomeromycotina</taxon>
        <taxon>Glomeromycetes</taxon>
        <taxon>Diversisporales</taxon>
        <taxon>Gigasporaceae</taxon>
        <taxon>Gigaspora</taxon>
    </lineage>
</organism>
<evidence type="ECO:0000313" key="3">
    <source>
        <dbReference type="Proteomes" id="UP000266673"/>
    </source>
</evidence>
<dbReference type="AlphaFoldDB" id="A0A397UGW8"/>
<keyword evidence="1" id="KW-1133">Transmembrane helix</keyword>
<gene>
    <name evidence="2" type="ORF">C2G38_2111021</name>
</gene>
<keyword evidence="3" id="KW-1185">Reference proteome</keyword>
<protein>
    <submittedName>
        <fullName evidence="2">Uncharacterized protein</fullName>
    </submittedName>
</protein>
<dbReference type="EMBL" id="QKWP01001505">
    <property type="protein sequence ID" value="RIB08468.1"/>
    <property type="molecule type" value="Genomic_DNA"/>
</dbReference>
<feature type="transmembrane region" description="Helical" evidence="1">
    <location>
        <begin position="12"/>
        <end position="32"/>
    </location>
</feature>
<keyword evidence="1" id="KW-0812">Transmembrane</keyword>
<evidence type="ECO:0000256" key="1">
    <source>
        <dbReference type="SAM" id="Phobius"/>
    </source>
</evidence>
<accession>A0A397UGW8</accession>
<proteinExistence type="predicted"/>
<keyword evidence="1" id="KW-0472">Membrane</keyword>
<dbReference type="Proteomes" id="UP000266673">
    <property type="component" value="Unassembled WGS sequence"/>
</dbReference>
<reference evidence="2 3" key="1">
    <citation type="submission" date="2018-06" db="EMBL/GenBank/DDBJ databases">
        <title>Comparative genomics reveals the genomic features of Rhizophagus irregularis, R. cerebriforme, R. diaphanum and Gigaspora rosea, and their symbiotic lifestyle signature.</title>
        <authorList>
            <person name="Morin E."/>
            <person name="San Clemente H."/>
            <person name="Chen E.C.H."/>
            <person name="De La Providencia I."/>
            <person name="Hainaut M."/>
            <person name="Kuo A."/>
            <person name="Kohler A."/>
            <person name="Murat C."/>
            <person name="Tang N."/>
            <person name="Roy S."/>
            <person name="Loubradou J."/>
            <person name="Henrissat B."/>
            <person name="Grigoriev I.V."/>
            <person name="Corradi N."/>
            <person name="Roux C."/>
            <person name="Martin F.M."/>
        </authorList>
    </citation>
    <scope>NUCLEOTIDE SEQUENCE [LARGE SCALE GENOMIC DNA]</scope>
    <source>
        <strain evidence="2 3">DAOM 194757</strain>
    </source>
</reference>
<sequence length="67" mass="8014">MPLSNCWIEMFFIMLLLVAHMVLYSNISSLNLRSTLLYRHKYVIVNRYMLVFKIVISNLPRRYGFAV</sequence>
<evidence type="ECO:0000313" key="2">
    <source>
        <dbReference type="EMBL" id="RIB08468.1"/>
    </source>
</evidence>